<dbReference type="EMBL" id="FOQD01000017">
    <property type="protein sequence ID" value="SFJ25039.1"/>
    <property type="molecule type" value="Genomic_DNA"/>
</dbReference>
<dbReference type="Pfam" id="PF01926">
    <property type="entry name" value="MMR_HSR1"/>
    <property type="match status" value="1"/>
</dbReference>
<dbReference type="SUPFAM" id="SSF116878">
    <property type="entry name" value="TrmE connector domain"/>
    <property type="match status" value="1"/>
</dbReference>
<dbReference type="InterPro" id="IPR004520">
    <property type="entry name" value="GTPase_MnmE"/>
</dbReference>
<feature type="region of interest" description="Disordered" evidence="7">
    <location>
        <begin position="50"/>
        <end position="91"/>
    </location>
</feature>
<organism evidence="11 12">
    <name type="scientific">Planctomicrobium piriforme</name>
    <dbReference type="NCBI Taxonomy" id="1576369"/>
    <lineage>
        <taxon>Bacteria</taxon>
        <taxon>Pseudomonadati</taxon>
        <taxon>Planctomycetota</taxon>
        <taxon>Planctomycetia</taxon>
        <taxon>Planctomycetales</taxon>
        <taxon>Planctomycetaceae</taxon>
        <taxon>Planctomicrobium</taxon>
    </lineage>
</organism>
<feature type="domain" description="G" evidence="8">
    <location>
        <begin position="269"/>
        <end position="374"/>
    </location>
</feature>
<dbReference type="GO" id="GO:0003924">
    <property type="term" value="F:GTPase activity"/>
    <property type="evidence" value="ECO:0007669"/>
    <property type="project" value="UniProtKB-UniRule"/>
</dbReference>
<dbReference type="InterPro" id="IPR025867">
    <property type="entry name" value="MnmE_helical"/>
</dbReference>
<dbReference type="Pfam" id="PF12631">
    <property type="entry name" value="MnmE_helical"/>
    <property type="match status" value="1"/>
</dbReference>
<sequence length="498" mass="52922">MAFCFDDTIAAIASAPGPALRGLIRISGANVREVLERLLGSEFAAASPRKETSELTGACGTDAVQGESNDNSAPHPRPLSPEYRGEGSLKTTSKTARQLSVAIPVADGTLQLPAQLLYWPNRRSFTGEPLAELHLPGSPPLLEEVLARIFLCGARPAERGEFTLRAFLAGRIDLVQAEAVLGVIDAADPKELETALSQLGGGISLKIALAREQLLLHLADLEAGLDFVEEDIEFVSRPALQARLDEALQLVQGLLNQTAARMLSTGRLRVVLAGLPNAGKSTLFNLLLGADAALVSPVAGTTRDYLTGVLNCDGTTCDLVDTAGWETARDGIEEAAALLREDQFDRAQLIVWCTAADLTSEMAALDARLLEQCRAACDNVLQIATKSDLAGESRAQLLSVSAGQGSGIAELRKEIAGRLSTAGSGSEIIGSTAARCEESLRHAWLGIERARGLIDTAAGDELIALELREVLEHLGRIVGQTYTDDILDRIFSRFCIGK</sequence>
<dbReference type="InterPro" id="IPR006073">
    <property type="entry name" value="GTP-bd"/>
</dbReference>
<evidence type="ECO:0000256" key="4">
    <source>
        <dbReference type="ARBA" id="ARBA00022958"/>
    </source>
</evidence>
<feature type="binding site" evidence="6">
    <location>
        <position position="302"/>
    </location>
    <ligand>
        <name>Mg(2+)</name>
        <dbReference type="ChEBI" id="CHEBI:18420"/>
    </ligand>
</feature>
<evidence type="ECO:0000256" key="7">
    <source>
        <dbReference type="SAM" id="MobiDB-lite"/>
    </source>
</evidence>
<dbReference type="InterPro" id="IPR027266">
    <property type="entry name" value="TrmE/GcvT-like"/>
</dbReference>
<dbReference type="InterPro" id="IPR027417">
    <property type="entry name" value="P-loop_NTPase"/>
</dbReference>
<dbReference type="STRING" id="1576369.SAMN05421753_11740"/>
<evidence type="ECO:0000313" key="12">
    <source>
        <dbReference type="Proteomes" id="UP000199518"/>
    </source>
</evidence>
<evidence type="ECO:0000256" key="1">
    <source>
        <dbReference type="ARBA" id="ARBA00011043"/>
    </source>
</evidence>
<comment type="similarity">
    <text evidence="1 6">Belongs to the TRAFAC class TrmE-Era-EngA-EngB-Septin-like GTPase superfamily. TrmE GTPase family.</text>
</comment>
<keyword evidence="3 6" id="KW-0547">Nucleotide-binding</keyword>
<dbReference type="HAMAP" id="MF_00379">
    <property type="entry name" value="GTPase_MnmE"/>
    <property type="match status" value="1"/>
</dbReference>
<feature type="binding site" evidence="6">
    <location>
        <position position="277"/>
    </location>
    <ligand>
        <name>K(+)</name>
        <dbReference type="ChEBI" id="CHEBI:29103"/>
    </ligand>
</feature>
<feature type="binding site" evidence="6">
    <location>
        <position position="301"/>
    </location>
    <ligand>
        <name>K(+)</name>
        <dbReference type="ChEBI" id="CHEBI:29103"/>
    </ligand>
</feature>
<feature type="binding site" evidence="6">
    <location>
        <position position="25"/>
    </location>
    <ligand>
        <name>(6S)-5-formyl-5,6,7,8-tetrahydrofolate</name>
        <dbReference type="ChEBI" id="CHEBI:57457"/>
    </ligand>
</feature>
<dbReference type="Gene3D" id="3.30.1360.120">
    <property type="entry name" value="Probable tRNA modification gtpase trme, domain 1"/>
    <property type="match status" value="1"/>
</dbReference>
<dbReference type="GO" id="GO:0046872">
    <property type="term" value="F:metal ion binding"/>
    <property type="evidence" value="ECO:0007669"/>
    <property type="project" value="UniProtKB-KW"/>
</dbReference>
<feature type="binding site" evidence="6">
    <location>
        <position position="298"/>
    </location>
    <ligand>
        <name>K(+)</name>
        <dbReference type="ChEBI" id="CHEBI:29103"/>
    </ligand>
</feature>
<keyword evidence="2 6" id="KW-0819">tRNA processing</keyword>
<dbReference type="RefSeq" id="WP_092054352.1">
    <property type="nucleotide sequence ID" value="NZ_FOQD01000017.1"/>
</dbReference>
<feature type="binding site" evidence="6">
    <location>
        <position position="296"/>
    </location>
    <ligand>
        <name>K(+)</name>
        <dbReference type="ChEBI" id="CHEBI:29103"/>
    </ligand>
</feature>
<keyword evidence="4 6" id="KW-0630">Potassium</keyword>
<comment type="cofactor">
    <cofactor evidence="6">
        <name>K(+)</name>
        <dbReference type="ChEBI" id="CHEBI:29103"/>
    </cofactor>
    <text evidence="6">Binds 1 potassium ion per subunit.</text>
</comment>
<evidence type="ECO:0000256" key="6">
    <source>
        <dbReference type="HAMAP-Rule" id="MF_00379"/>
    </source>
</evidence>
<feature type="binding site" evidence="6">
    <location>
        <position position="498"/>
    </location>
    <ligand>
        <name>(6S)-5-formyl-5,6,7,8-tetrahydrofolate</name>
        <dbReference type="ChEBI" id="CHEBI:57457"/>
    </ligand>
</feature>
<feature type="binding site" evidence="6">
    <location>
        <begin position="321"/>
        <end position="324"/>
    </location>
    <ligand>
        <name>GTP</name>
        <dbReference type="ChEBI" id="CHEBI:37565"/>
    </ligand>
</feature>
<comment type="subcellular location">
    <subcellularLocation>
        <location evidence="6">Cytoplasm</location>
    </subcellularLocation>
</comment>
<keyword evidence="6" id="KW-0460">Magnesium</keyword>
<comment type="subunit">
    <text evidence="6">Homodimer. Heterotetramer of two MnmE and two MnmG subunits.</text>
</comment>
<dbReference type="EC" id="3.6.-.-" evidence="6"/>
<keyword evidence="6" id="KW-0479">Metal-binding</keyword>
<feature type="binding site" evidence="6">
    <location>
        <position position="132"/>
    </location>
    <ligand>
        <name>(6S)-5-formyl-5,6,7,8-tetrahydrofolate</name>
        <dbReference type="ChEBI" id="CHEBI:57457"/>
    </ligand>
</feature>
<proteinExistence type="inferred from homology"/>
<evidence type="ECO:0000256" key="3">
    <source>
        <dbReference type="ARBA" id="ARBA00022741"/>
    </source>
</evidence>
<feature type="binding site" evidence="6">
    <location>
        <begin position="277"/>
        <end position="282"/>
    </location>
    <ligand>
        <name>GTP</name>
        <dbReference type="ChEBI" id="CHEBI:37565"/>
    </ligand>
</feature>
<evidence type="ECO:0000259" key="8">
    <source>
        <dbReference type="Pfam" id="PF01926"/>
    </source>
</evidence>
<evidence type="ECO:0000259" key="9">
    <source>
        <dbReference type="Pfam" id="PF10396"/>
    </source>
</evidence>
<accession>A0A1I3PU99</accession>
<dbReference type="SUPFAM" id="SSF52540">
    <property type="entry name" value="P-loop containing nucleoside triphosphate hydrolases"/>
    <property type="match status" value="1"/>
</dbReference>
<keyword evidence="5 6" id="KW-0342">GTP-binding</keyword>
<feature type="binding site" evidence="6">
    <location>
        <position position="171"/>
    </location>
    <ligand>
        <name>(6S)-5-formyl-5,6,7,8-tetrahydrofolate</name>
        <dbReference type="ChEBI" id="CHEBI:57457"/>
    </ligand>
</feature>
<feature type="domain" description="MnmE helical" evidence="10">
    <location>
        <begin position="174"/>
        <end position="495"/>
    </location>
</feature>
<dbReference type="GO" id="GO:0005525">
    <property type="term" value="F:GTP binding"/>
    <property type="evidence" value="ECO:0007669"/>
    <property type="project" value="UniProtKB-UniRule"/>
</dbReference>
<dbReference type="PANTHER" id="PTHR42714">
    <property type="entry name" value="TRNA MODIFICATION GTPASE GTPBP3"/>
    <property type="match status" value="1"/>
</dbReference>
<dbReference type="GO" id="GO:0030488">
    <property type="term" value="P:tRNA methylation"/>
    <property type="evidence" value="ECO:0007669"/>
    <property type="project" value="TreeGrafter"/>
</dbReference>
<dbReference type="OrthoDB" id="9805918at2"/>
<dbReference type="Proteomes" id="UP000199518">
    <property type="component" value="Unassembled WGS sequence"/>
</dbReference>
<evidence type="ECO:0000313" key="11">
    <source>
        <dbReference type="EMBL" id="SFJ25039.1"/>
    </source>
</evidence>
<keyword evidence="12" id="KW-1185">Reference proteome</keyword>
<comment type="function">
    <text evidence="6">Exhibits a very high intrinsic GTPase hydrolysis rate. Involved in the addition of a carboxymethylaminomethyl (cmnm) group at the wobble position (U34) of certain tRNAs, forming tRNA-cmnm(5)s(2)U34.</text>
</comment>
<dbReference type="AlphaFoldDB" id="A0A1I3PU99"/>
<dbReference type="GO" id="GO:0005829">
    <property type="term" value="C:cytosol"/>
    <property type="evidence" value="ECO:0007669"/>
    <property type="project" value="TreeGrafter"/>
</dbReference>
<feature type="binding site" evidence="6">
    <location>
        <position position="281"/>
    </location>
    <ligand>
        <name>Mg(2+)</name>
        <dbReference type="ChEBI" id="CHEBI:18420"/>
    </ligand>
</feature>
<dbReference type="Pfam" id="PF10396">
    <property type="entry name" value="TrmE_N"/>
    <property type="match status" value="1"/>
</dbReference>
<gene>
    <name evidence="6" type="primary">mnmE</name>
    <name evidence="6" type="synonym">trmE</name>
    <name evidence="11" type="ORF">SAMN05421753_11740</name>
</gene>
<evidence type="ECO:0000256" key="5">
    <source>
        <dbReference type="ARBA" id="ARBA00023134"/>
    </source>
</evidence>
<dbReference type="InterPro" id="IPR005225">
    <property type="entry name" value="Small_GTP-bd"/>
</dbReference>
<protein>
    <recommendedName>
        <fullName evidence="6">tRNA modification GTPase MnmE</fullName>
        <ecNumber evidence="6">3.6.-.-</ecNumber>
    </recommendedName>
</protein>
<evidence type="ECO:0000259" key="10">
    <source>
        <dbReference type="Pfam" id="PF12631"/>
    </source>
</evidence>
<dbReference type="GO" id="GO:0002098">
    <property type="term" value="P:tRNA wobble uridine modification"/>
    <property type="evidence" value="ECO:0007669"/>
    <property type="project" value="TreeGrafter"/>
</dbReference>
<dbReference type="NCBIfam" id="TIGR00231">
    <property type="entry name" value="small_GTP"/>
    <property type="match status" value="1"/>
</dbReference>
<keyword evidence="6" id="KW-0963">Cytoplasm</keyword>
<dbReference type="Gene3D" id="3.40.50.300">
    <property type="entry name" value="P-loop containing nucleotide triphosphate hydrolases"/>
    <property type="match status" value="1"/>
</dbReference>
<dbReference type="InterPro" id="IPR027368">
    <property type="entry name" value="MnmE_dom2"/>
</dbReference>
<dbReference type="PANTHER" id="PTHR42714:SF2">
    <property type="entry name" value="TRNA MODIFICATION GTPASE GTPBP3, MITOCHONDRIAL"/>
    <property type="match status" value="1"/>
</dbReference>
<comment type="caution">
    <text evidence="6">Lacks conserved residue(s) required for the propagation of feature annotation.</text>
</comment>
<feature type="binding site" evidence="6">
    <location>
        <begin position="296"/>
        <end position="302"/>
    </location>
    <ligand>
        <name>GTP</name>
        <dbReference type="ChEBI" id="CHEBI:37565"/>
    </ligand>
</feature>
<dbReference type="Gene3D" id="1.20.120.430">
    <property type="entry name" value="tRNA modification GTPase MnmE domain 2"/>
    <property type="match status" value="1"/>
</dbReference>
<feature type="domain" description="GTP-binding protein TrmE N-terminal" evidence="9">
    <location>
        <begin position="115"/>
        <end position="171"/>
    </location>
</feature>
<keyword evidence="6" id="KW-0378">Hydrolase</keyword>
<reference evidence="12" key="1">
    <citation type="submission" date="2016-10" db="EMBL/GenBank/DDBJ databases">
        <authorList>
            <person name="Varghese N."/>
            <person name="Submissions S."/>
        </authorList>
    </citation>
    <scope>NUCLEOTIDE SEQUENCE [LARGE SCALE GENOMIC DNA]</scope>
    <source>
        <strain evidence="12">DSM 26348</strain>
    </source>
</reference>
<name>A0A1I3PU99_9PLAN</name>
<evidence type="ECO:0000256" key="2">
    <source>
        <dbReference type="ARBA" id="ARBA00022694"/>
    </source>
</evidence>
<dbReference type="InterPro" id="IPR018948">
    <property type="entry name" value="GTP-bd_TrmE_N"/>
</dbReference>
<dbReference type="CDD" id="cd14858">
    <property type="entry name" value="TrmE_N"/>
    <property type="match status" value="1"/>
</dbReference>